<dbReference type="Pfam" id="PF24705">
    <property type="entry name" value="DUF7668"/>
    <property type="match status" value="1"/>
</dbReference>
<dbReference type="EMBL" id="BQKA01000024">
    <property type="protein sequence ID" value="GJM50315.1"/>
    <property type="molecule type" value="Genomic_DNA"/>
</dbReference>
<evidence type="ECO:0000313" key="5">
    <source>
        <dbReference type="Proteomes" id="UP001208692"/>
    </source>
</evidence>
<comment type="caution">
    <text evidence="2">The sequence shown here is derived from an EMBL/GenBank/DDBJ whole genome shotgun (WGS) entry which is preliminary data.</text>
</comment>
<organism evidence="2 4">
    <name type="scientific">Capnocytophaga catalasegens</name>
    <dbReference type="NCBI Taxonomy" id="1004260"/>
    <lineage>
        <taxon>Bacteria</taxon>
        <taxon>Pseudomonadati</taxon>
        <taxon>Bacteroidota</taxon>
        <taxon>Flavobacteriia</taxon>
        <taxon>Flavobacteriales</taxon>
        <taxon>Flavobacteriaceae</taxon>
        <taxon>Capnocytophaga</taxon>
    </lineage>
</organism>
<dbReference type="AlphaFoldDB" id="A0AAV5AX48"/>
<dbReference type="EMBL" id="BQKB01000050">
    <property type="protein sequence ID" value="GJM53832.1"/>
    <property type="molecule type" value="Genomic_DNA"/>
</dbReference>
<proteinExistence type="predicted"/>
<sequence>MDVIKFVNMKLQLKHFESIIKEIVYNISVNNYEAIKLNRQNGRVDIDDLRRVIKKYGSIIVPLPDEAFTKAEIYDVKDENRLDVYIPLWTKEEGRSDLTLSVSCYITNEMAKVEINDLRVL</sequence>
<dbReference type="InterPro" id="IPR056085">
    <property type="entry name" value="DUF7668"/>
</dbReference>
<protein>
    <recommendedName>
        <fullName evidence="1">DUF7668 domain-containing protein</fullName>
    </recommendedName>
</protein>
<feature type="domain" description="DUF7668" evidence="1">
    <location>
        <begin position="25"/>
        <end position="121"/>
    </location>
</feature>
<dbReference type="RefSeq" id="WP_264857502.1">
    <property type="nucleotide sequence ID" value="NZ_BQKA01000024.1"/>
</dbReference>
<reference evidence="2 5" key="1">
    <citation type="submission" date="2021-11" db="EMBL/GenBank/DDBJ databases">
        <title>Draft genome sequence of Capnocytophaga sp. strain KC07075 isolated from cat oral cavity.</title>
        <authorList>
            <person name="Suzuki M."/>
            <person name="Imaoka K."/>
            <person name="Kimura M."/>
            <person name="Morikawa S."/>
            <person name="Maeda K."/>
        </authorList>
    </citation>
    <scope>NUCLEOTIDE SEQUENCE</scope>
    <source>
        <strain evidence="2">KC07075</strain>
        <strain evidence="3 5">KC07079</strain>
    </source>
</reference>
<keyword evidence="5" id="KW-1185">Reference proteome</keyword>
<gene>
    <name evidence="2" type="ORF">RCZ15_12880</name>
    <name evidence="3" type="ORF">RCZ16_21480</name>
</gene>
<dbReference type="Proteomes" id="UP001208692">
    <property type="component" value="Unassembled WGS sequence"/>
</dbReference>
<evidence type="ECO:0000313" key="4">
    <source>
        <dbReference type="Proteomes" id="UP001207736"/>
    </source>
</evidence>
<evidence type="ECO:0000313" key="2">
    <source>
        <dbReference type="EMBL" id="GJM50315.1"/>
    </source>
</evidence>
<name>A0AAV5AX48_9FLAO</name>
<accession>A0AAV5AX48</accession>
<evidence type="ECO:0000259" key="1">
    <source>
        <dbReference type="Pfam" id="PF24705"/>
    </source>
</evidence>
<evidence type="ECO:0000313" key="3">
    <source>
        <dbReference type="EMBL" id="GJM53832.1"/>
    </source>
</evidence>
<dbReference type="Proteomes" id="UP001207736">
    <property type="component" value="Unassembled WGS sequence"/>
</dbReference>